<evidence type="ECO:0000259" key="1">
    <source>
        <dbReference type="Pfam" id="PF00646"/>
    </source>
</evidence>
<feature type="domain" description="F-box" evidence="1">
    <location>
        <begin position="22"/>
        <end position="60"/>
    </location>
</feature>
<evidence type="ECO:0000313" key="2">
    <source>
        <dbReference type="EMBL" id="JAP13564.1"/>
    </source>
</evidence>
<dbReference type="AlphaFoldDB" id="A0A0V0GZL6"/>
<proteinExistence type="predicted"/>
<dbReference type="Pfam" id="PF00646">
    <property type="entry name" value="F-box"/>
    <property type="match status" value="1"/>
</dbReference>
<accession>A0A0V0GZL6</accession>
<dbReference type="PANTHER" id="PTHR31639:SF333">
    <property type="entry name" value="F-BOX DOMAIN, FBD DOMAIN, LEUCINE-RICH REPEAT DOMAIN, L DOMAIN-LIKE PROTEIN-RELATED"/>
    <property type="match status" value="1"/>
</dbReference>
<dbReference type="InterPro" id="IPR036047">
    <property type="entry name" value="F-box-like_dom_sf"/>
</dbReference>
<sequence>MTKQESSKRAAVEGEKEDIIIALPRNVVDLILELLPVHDAARTSILSSKWRDIWVSLPFLVLNNYFCKKLTAKSANFFRITVDEILLQHVGDIVKFVLDVSGINLSSYASINRWIRCVTKNGVKELTVNMSDNKIYILPS</sequence>
<organism evidence="2">
    <name type="scientific">Solanum chacoense</name>
    <name type="common">Chaco potato</name>
    <dbReference type="NCBI Taxonomy" id="4108"/>
    <lineage>
        <taxon>Eukaryota</taxon>
        <taxon>Viridiplantae</taxon>
        <taxon>Streptophyta</taxon>
        <taxon>Embryophyta</taxon>
        <taxon>Tracheophyta</taxon>
        <taxon>Spermatophyta</taxon>
        <taxon>Magnoliopsida</taxon>
        <taxon>eudicotyledons</taxon>
        <taxon>Gunneridae</taxon>
        <taxon>Pentapetalae</taxon>
        <taxon>asterids</taxon>
        <taxon>lamiids</taxon>
        <taxon>Solanales</taxon>
        <taxon>Solanaceae</taxon>
        <taxon>Solanoideae</taxon>
        <taxon>Solaneae</taxon>
        <taxon>Solanum</taxon>
    </lineage>
</organism>
<dbReference type="PANTHER" id="PTHR31639">
    <property type="entry name" value="F-BOX PROTEIN-LIKE"/>
    <property type="match status" value="1"/>
</dbReference>
<protein>
    <submittedName>
        <fullName evidence="2">Putative ovule protein</fullName>
    </submittedName>
</protein>
<reference evidence="2" key="1">
    <citation type="submission" date="2015-12" db="EMBL/GenBank/DDBJ databases">
        <title>Gene expression during late stages of embryo sac development: a critical building block for successful pollen-pistil interactions.</title>
        <authorList>
            <person name="Liu Y."/>
            <person name="Joly V."/>
            <person name="Sabar M."/>
            <person name="Matton D.P."/>
        </authorList>
    </citation>
    <scope>NUCLEOTIDE SEQUENCE</scope>
</reference>
<dbReference type="EMBL" id="GEDG01027852">
    <property type="protein sequence ID" value="JAP13564.1"/>
    <property type="molecule type" value="Transcribed_RNA"/>
</dbReference>
<dbReference type="SUPFAM" id="SSF81383">
    <property type="entry name" value="F-box domain"/>
    <property type="match status" value="1"/>
</dbReference>
<name>A0A0V0GZL6_SOLCH</name>
<dbReference type="InterPro" id="IPR001810">
    <property type="entry name" value="F-box_dom"/>
</dbReference>